<sequence>MSDNSSSEVASHESPSNVLCACPAVSSSRGAHCRNLLTREGTPGTVIGVTVATSPGERLAEWRDAIDPSATQLSFVDVTHGGRSAAMSSDGLGDWDRTPADVVEIEEMDLRRLGTEITSQLQQASETPVVLCFDSLTDVLQFESQERIHRFLNVLTARVEETGAYAHYHIDSDGHADRTFETLAPVFDETVSAGAEWG</sequence>
<dbReference type="Pfam" id="PF24336">
    <property type="entry name" value="DUF7504"/>
    <property type="match status" value="1"/>
</dbReference>
<dbReference type="EMBL" id="CP064791">
    <property type="protein sequence ID" value="QSG13671.1"/>
    <property type="molecule type" value="Genomic_DNA"/>
</dbReference>
<dbReference type="GeneID" id="68856756"/>
<reference evidence="1 2" key="1">
    <citation type="submission" date="2020-11" db="EMBL/GenBank/DDBJ databases">
        <title>Carbohydrate-dependent, anaerobic sulfur respiration: A novel catabolism in halophilic archaea.</title>
        <authorList>
            <person name="Sorokin D.Y."/>
            <person name="Messina E."/>
            <person name="Smedile F."/>
            <person name="La Cono V."/>
            <person name="Hallsworth J.E."/>
            <person name="Yakimov M.M."/>
        </authorList>
    </citation>
    <scope>NUCLEOTIDE SEQUENCE [LARGE SCALE GENOMIC DNA]</scope>
    <source>
        <strain evidence="1 2">HSR-Est</strain>
    </source>
</reference>
<evidence type="ECO:0000313" key="1">
    <source>
        <dbReference type="EMBL" id="QSG13671.1"/>
    </source>
</evidence>
<organism evidence="1 2">
    <name type="scientific">Halapricum desulfuricans</name>
    <dbReference type="NCBI Taxonomy" id="2841257"/>
    <lineage>
        <taxon>Archaea</taxon>
        <taxon>Methanobacteriati</taxon>
        <taxon>Methanobacteriota</taxon>
        <taxon>Stenosarchaea group</taxon>
        <taxon>Halobacteria</taxon>
        <taxon>Halobacteriales</taxon>
        <taxon>Haloarculaceae</taxon>
        <taxon>Halapricum</taxon>
    </lineage>
</organism>
<accession>A0A897NN42</accession>
<dbReference type="AlphaFoldDB" id="A0A897NN42"/>
<protein>
    <submittedName>
        <fullName evidence="1">KaiC-like protein ATPase</fullName>
    </submittedName>
</protein>
<dbReference type="RefSeq" id="WP_229121629.1">
    <property type="nucleotide sequence ID" value="NZ_CP064791.1"/>
</dbReference>
<proteinExistence type="predicted"/>
<evidence type="ECO:0000313" key="2">
    <source>
        <dbReference type="Proteomes" id="UP000663292"/>
    </source>
</evidence>
<name>A0A897NN42_9EURY</name>
<keyword evidence="2" id="KW-1185">Reference proteome</keyword>
<dbReference type="Proteomes" id="UP000663292">
    <property type="component" value="Chromosome"/>
</dbReference>
<dbReference type="InterPro" id="IPR055927">
    <property type="entry name" value="DUF7504"/>
</dbReference>
<gene>
    <name evidence="1" type="ORF">HSEST_0114</name>
</gene>